<feature type="domain" description="HTH tetR-type" evidence="5">
    <location>
        <begin position="13"/>
        <end position="73"/>
    </location>
</feature>
<dbReference type="GO" id="GO:0000976">
    <property type="term" value="F:transcription cis-regulatory region binding"/>
    <property type="evidence" value="ECO:0007669"/>
    <property type="project" value="TreeGrafter"/>
</dbReference>
<dbReference type="GO" id="GO:0003700">
    <property type="term" value="F:DNA-binding transcription factor activity"/>
    <property type="evidence" value="ECO:0007669"/>
    <property type="project" value="TreeGrafter"/>
</dbReference>
<sequence length="242" mass="26878">MADTTNRRARLRAALDHDLRATARRLLVSGGLESVTLAAIAREVGVTPPAIYRYHGSRDDLLRALADDLVGELVRELRRASAAYPDDNPGRQILAMVRTFVAWSVRNRAEYGFVFGTPSPASGDLHREIARAWTVAVGGAFGERYLRLWQEKPFDVPGDSELESALRRQLGNYRALVRLESMPLGAILVFIECWSRMYASVSFDVSGFMSSTFTDMTPLHERMCRGVCELLGIEYEPPGGGL</sequence>
<dbReference type="HOGENOM" id="CLU_069356_9_1_11"/>
<dbReference type="Gene3D" id="1.10.357.10">
    <property type="entry name" value="Tetracycline Repressor, domain 2"/>
    <property type="match status" value="1"/>
</dbReference>
<keyword evidence="7" id="KW-1185">Reference proteome</keyword>
<keyword evidence="1" id="KW-0805">Transcription regulation</keyword>
<dbReference type="RefSeq" id="WP_006238921.1">
    <property type="nucleotide sequence ID" value="NZ_JH636049.1"/>
</dbReference>
<dbReference type="InterPro" id="IPR036271">
    <property type="entry name" value="Tet_transcr_reg_TetR-rel_C_sf"/>
</dbReference>
<dbReference type="InterPro" id="IPR050109">
    <property type="entry name" value="HTH-type_TetR-like_transc_reg"/>
</dbReference>
<evidence type="ECO:0000259" key="5">
    <source>
        <dbReference type="PROSITE" id="PS50977"/>
    </source>
</evidence>
<dbReference type="EMBL" id="JH636049">
    <property type="protein sequence ID" value="EID54774.1"/>
    <property type="molecule type" value="Genomic_DNA"/>
</dbReference>
<evidence type="ECO:0000256" key="4">
    <source>
        <dbReference type="PROSITE-ProRule" id="PRU00335"/>
    </source>
</evidence>
<dbReference type="PROSITE" id="PS50977">
    <property type="entry name" value="HTH_TETR_2"/>
    <property type="match status" value="1"/>
</dbReference>
<dbReference type="STRING" id="882086.SacxiDRAFT_2552"/>
<feature type="DNA-binding region" description="H-T-H motif" evidence="4">
    <location>
        <begin position="36"/>
        <end position="55"/>
    </location>
</feature>
<dbReference type="PANTHER" id="PTHR30055">
    <property type="entry name" value="HTH-TYPE TRANSCRIPTIONAL REGULATOR RUTR"/>
    <property type="match status" value="1"/>
</dbReference>
<dbReference type="SUPFAM" id="SSF46689">
    <property type="entry name" value="Homeodomain-like"/>
    <property type="match status" value="1"/>
</dbReference>
<dbReference type="OrthoDB" id="3210322at2"/>
<keyword evidence="2 4" id="KW-0238">DNA-binding</keyword>
<evidence type="ECO:0000313" key="6">
    <source>
        <dbReference type="EMBL" id="EID54774.1"/>
    </source>
</evidence>
<protein>
    <submittedName>
        <fullName evidence="6">Transcriptional regulator</fullName>
    </submittedName>
</protein>
<evidence type="ECO:0000256" key="1">
    <source>
        <dbReference type="ARBA" id="ARBA00023015"/>
    </source>
</evidence>
<evidence type="ECO:0000256" key="2">
    <source>
        <dbReference type="ARBA" id="ARBA00023125"/>
    </source>
</evidence>
<accession>I0V3S1</accession>
<dbReference type="InterPro" id="IPR009057">
    <property type="entry name" value="Homeodomain-like_sf"/>
</dbReference>
<evidence type="ECO:0000256" key="3">
    <source>
        <dbReference type="ARBA" id="ARBA00023163"/>
    </source>
</evidence>
<dbReference type="AlphaFoldDB" id="I0V3S1"/>
<keyword evidence="3" id="KW-0804">Transcription</keyword>
<dbReference type="eggNOG" id="COG1309">
    <property type="taxonomic scope" value="Bacteria"/>
</dbReference>
<dbReference type="Proteomes" id="UP000004691">
    <property type="component" value="Unassembled WGS sequence"/>
</dbReference>
<organism evidence="6 7">
    <name type="scientific">Saccharomonospora xinjiangensis XJ-54</name>
    <dbReference type="NCBI Taxonomy" id="882086"/>
    <lineage>
        <taxon>Bacteria</taxon>
        <taxon>Bacillati</taxon>
        <taxon>Actinomycetota</taxon>
        <taxon>Actinomycetes</taxon>
        <taxon>Pseudonocardiales</taxon>
        <taxon>Pseudonocardiaceae</taxon>
        <taxon>Saccharomonospora</taxon>
    </lineage>
</organism>
<name>I0V3S1_9PSEU</name>
<dbReference type="Pfam" id="PF00440">
    <property type="entry name" value="TetR_N"/>
    <property type="match status" value="1"/>
</dbReference>
<dbReference type="InterPro" id="IPR001647">
    <property type="entry name" value="HTH_TetR"/>
</dbReference>
<dbReference type="SUPFAM" id="SSF48498">
    <property type="entry name" value="Tetracyclin repressor-like, C-terminal domain"/>
    <property type="match status" value="1"/>
</dbReference>
<dbReference type="PANTHER" id="PTHR30055:SF234">
    <property type="entry name" value="HTH-TYPE TRANSCRIPTIONAL REGULATOR BETI"/>
    <property type="match status" value="1"/>
</dbReference>
<gene>
    <name evidence="6" type="ORF">SacxiDRAFT_2552</name>
</gene>
<proteinExistence type="predicted"/>
<reference evidence="6 7" key="1">
    <citation type="submission" date="2012-01" db="EMBL/GenBank/DDBJ databases">
        <title>Improved High-Quality Draft sequence of Saccharomonospora xinjiangensis XJ-54.</title>
        <authorList>
            <consortium name="US DOE Joint Genome Institute"/>
            <person name="Lucas S."/>
            <person name="Han J."/>
            <person name="Lapidus A."/>
            <person name="Cheng J.-F."/>
            <person name="Goodwin L."/>
            <person name="Pitluck S."/>
            <person name="Peters L."/>
            <person name="Mikhailova N."/>
            <person name="Teshima H."/>
            <person name="Detter J.C."/>
            <person name="Han C."/>
            <person name="Tapia R."/>
            <person name="Land M."/>
            <person name="Hauser L."/>
            <person name="Kyrpides N."/>
            <person name="Ivanova N."/>
            <person name="Pagani I."/>
            <person name="Brambilla E.-M."/>
            <person name="Klenk H.-P."/>
            <person name="Woyke T."/>
        </authorList>
    </citation>
    <scope>NUCLEOTIDE SEQUENCE [LARGE SCALE GENOMIC DNA]</scope>
    <source>
        <strain evidence="6 7">XJ-54</strain>
    </source>
</reference>
<evidence type="ECO:0000313" key="7">
    <source>
        <dbReference type="Proteomes" id="UP000004691"/>
    </source>
</evidence>